<dbReference type="EMBL" id="MU154589">
    <property type="protein sequence ID" value="KAF9493207.1"/>
    <property type="molecule type" value="Genomic_DNA"/>
</dbReference>
<accession>A0A9P6D6N9</accession>
<evidence type="ECO:0000313" key="3">
    <source>
        <dbReference type="Proteomes" id="UP000807025"/>
    </source>
</evidence>
<reference evidence="2" key="1">
    <citation type="submission" date="2020-11" db="EMBL/GenBank/DDBJ databases">
        <authorList>
            <consortium name="DOE Joint Genome Institute"/>
            <person name="Ahrendt S."/>
            <person name="Riley R."/>
            <person name="Andreopoulos W."/>
            <person name="Labutti K."/>
            <person name="Pangilinan J."/>
            <person name="Ruiz-Duenas F.J."/>
            <person name="Barrasa J.M."/>
            <person name="Sanchez-Garcia M."/>
            <person name="Camarero S."/>
            <person name="Miyauchi S."/>
            <person name="Serrano A."/>
            <person name="Linde D."/>
            <person name="Babiker R."/>
            <person name="Drula E."/>
            <person name="Ayuso-Fernandez I."/>
            <person name="Pacheco R."/>
            <person name="Padilla G."/>
            <person name="Ferreira P."/>
            <person name="Barriuso J."/>
            <person name="Kellner H."/>
            <person name="Castanera R."/>
            <person name="Alfaro M."/>
            <person name="Ramirez L."/>
            <person name="Pisabarro A.G."/>
            <person name="Kuo A."/>
            <person name="Tritt A."/>
            <person name="Lipzen A."/>
            <person name="He G."/>
            <person name="Yan M."/>
            <person name="Ng V."/>
            <person name="Cullen D."/>
            <person name="Martin F."/>
            <person name="Rosso M.-N."/>
            <person name="Henrissat B."/>
            <person name="Hibbett D."/>
            <person name="Martinez A.T."/>
            <person name="Grigoriev I.V."/>
        </authorList>
    </citation>
    <scope>NUCLEOTIDE SEQUENCE</scope>
    <source>
        <strain evidence="2">ATCC 90797</strain>
    </source>
</reference>
<dbReference type="Proteomes" id="UP000807025">
    <property type="component" value="Unassembled WGS sequence"/>
</dbReference>
<keyword evidence="3" id="KW-1185">Reference proteome</keyword>
<feature type="region of interest" description="Disordered" evidence="1">
    <location>
        <begin position="1"/>
        <end position="20"/>
    </location>
</feature>
<gene>
    <name evidence="2" type="ORF">BDN71DRAFT_1450581</name>
</gene>
<protein>
    <submittedName>
        <fullName evidence="2">Uncharacterized protein</fullName>
    </submittedName>
</protein>
<dbReference type="OrthoDB" id="5569250at2759"/>
<evidence type="ECO:0000256" key="1">
    <source>
        <dbReference type="SAM" id="MobiDB-lite"/>
    </source>
</evidence>
<organism evidence="2 3">
    <name type="scientific">Pleurotus eryngii</name>
    <name type="common">Boletus of the steppes</name>
    <dbReference type="NCBI Taxonomy" id="5323"/>
    <lineage>
        <taxon>Eukaryota</taxon>
        <taxon>Fungi</taxon>
        <taxon>Dikarya</taxon>
        <taxon>Basidiomycota</taxon>
        <taxon>Agaricomycotina</taxon>
        <taxon>Agaricomycetes</taxon>
        <taxon>Agaricomycetidae</taxon>
        <taxon>Agaricales</taxon>
        <taxon>Pleurotineae</taxon>
        <taxon>Pleurotaceae</taxon>
        <taxon>Pleurotus</taxon>
    </lineage>
</organism>
<dbReference type="AlphaFoldDB" id="A0A9P6D6N9"/>
<proteinExistence type="predicted"/>
<sequence length="125" mass="14237">MGNEELNILPDPKQPRRLPTHSLLQPWEGDDYQYNALTKTGIDQLPEYRRKLLGAVQPAFKPLIDKWLVPLLRLFSNARHYLAWSAQDADFDGETLGGILTFEKFMKAIGAVPREIPDEFKASEG</sequence>
<comment type="caution">
    <text evidence="2">The sequence shown here is derived from an EMBL/GenBank/DDBJ whole genome shotgun (WGS) entry which is preliminary data.</text>
</comment>
<evidence type="ECO:0000313" key="2">
    <source>
        <dbReference type="EMBL" id="KAF9493207.1"/>
    </source>
</evidence>
<name>A0A9P6D6N9_PLEER</name>